<proteinExistence type="predicted"/>
<dbReference type="EMBL" id="PXWF02000321">
    <property type="protein sequence ID" value="PWF40998.1"/>
    <property type="molecule type" value="Genomic_DNA"/>
</dbReference>
<evidence type="ECO:0000313" key="6">
    <source>
        <dbReference type="Proteomes" id="UP000241421"/>
    </source>
</evidence>
<feature type="domain" description="PA" evidence="4">
    <location>
        <begin position="295"/>
        <end position="388"/>
    </location>
</feature>
<organism evidence="5 6">
    <name type="scientific">Massilia glaciei</name>
    <dbReference type="NCBI Taxonomy" id="1524097"/>
    <lineage>
        <taxon>Bacteria</taxon>
        <taxon>Pseudomonadati</taxon>
        <taxon>Pseudomonadota</taxon>
        <taxon>Betaproteobacteria</taxon>
        <taxon>Burkholderiales</taxon>
        <taxon>Oxalobacteraceae</taxon>
        <taxon>Telluria group</taxon>
        <taxon>Massilia</taxon>
    </lineage>
</organism>
<dbReference type="PANTHER" id="PTHR22702">
    <property type="entry name" value="PROTEASE-ASSOCIATED DOMAIN-CONTAINING PROTEIN"/>
    <property type="match status" value="1"/>
</dbReference>
<keyword evidence="1 3" id="KW-0732">Signal</keyword>
<evidence type="ECO:0000313" key="5">
    <source>
        <dbReference type="EMBL" id="PWF40998.1"/>
    </source>
</evidence>
<dbReference type="CDD" id="cd04818">
    <property type="entry name" value="PA_subtilisin_1"/>
    <property type="match status" value="1"/>
</dbReference>
<keyword evidence="2" id="KW-0325">Glycoprotein</keyword>
<dbReference type="InterPro" id="IPR003137">
    <property type="entry name" value="PA_domain"/>
</dbReference>
<dbReference type="InterPro" id="IPR046450">
    <property type="entry name" value="PA_dom_sf"/>
</dbReference>
<dbReference type="SUPFAM" id="SSF52025">
    <property type="entry name" value="PA domain"/>
    <property type="match status" value="1"/>
</dbReference>
<dbReference type="Proteomes" id="UP000241421">
    <property type="component" value="Unassembled WGS sequence"/>
</dbReference>
<keyword evidence="6" id="KW-1185">Reference proteome</keyword>
<gene>
    <name evidence="5" type="ORF">C7C56_025580</name>
</gene>
<reference evidence="5 6" key="1">
    <citation type="submission" date="2018-04" db="EMBL/GenBank/DDBJ databases">
        <title>Massilia violaceinigra sp. nov., a novel purple-pigmented bacterium isolated from Tianshan glacier, Xinjiang, China.</title>
        <authorList>
            <person name="Wang H."/>
        </authorList>
    </citation>
    <scope>NUCLEOTIDE SEQUENCE [LARGE SCALE GENOMIC DNA]</scope>
    <source>
        <strain evidence="5 6">B448-2</strain>
    </source>
</reference>
<feature type="chain" id="PRO_5015601854" evidence="3">
    <location>
        <begin position="28"/>
        <end position="477"/>
    </location>
</feature>
<evidence type="ECO:0000259" key="4">
    <source>
        <dbReference type="Pfam" id="PF02225"/>
    </source>
</evidence>
<name>A0A2U2HDH5_9BURK</name>
<protein>
    <submittedName>
        <fullName evidence="5">Peptidase</fullName>
    </submittedName>
</protein>
<evidence type="ECO:0000256" key="3">
    <source>
        <dbReference type="SAM" id="SignalP"/>
    </source>
</evidence>
<dbReference type="OrthoDB" id="614750at2"/>
<dbReference type="AlphaFoldDB" id="A0A2U2HDH5"/>
<sequence length="477" mass="49057">MTPNNLRRLRQAAALVLLACALGGASAAAKITIVNTNEPGVGFNDPTPVAPIGGNKGTTLGQQRLLAFQHAAGIWAATLTSKVAVRVGASFVPLACTADSAVLGSAGANDIFADFPNAPKPDTWYPSALASKLAGVDQADPGEPHIRARFNSRLGLFSDCMPGNPFYLGLDSKHGTQIDLVAVLLHEMAHGLGFQTFTDGQSGERAGGKPSVWDHFMLDNRSDKLWLAMDDAERRASATSGDGLSWNGANVSGAVPFVLAPKSNLAVGGPAAGGAAGNYDVGDASFGPALGMNAVTGQLMPVAGQAGSEGLACTVLNEANALAVKDNIALVERGGCAFTDKARHLQQAGARAMIVADNAPGAVTGLGGEDPTVVIPAVRITQQAGAALKARLLAHNGTASGVVASLGINPDRLAGTDHLRRLLLFTPAEYSPGSSVSHFSSDAKRNQLMEPSINDDLKQALVPPFDLTTPLLKDIGW</sequence>
<dbReference type="RefSeq" id="WP_106760168.1">
    <property type="nucleotide sequence ID" value="NZ_PXWF02000321.1"/>
</dbReference>
<dbReference type="PANTHER" id="PTHR22702:SF1">
    <property type="entry name" value="PROTEASE-ASSOCIATED DOMAIN-CONTAINING PROTEIN 1"/>
    <property type="match status" value="1"/>
</dbReference>
<accession>A0A2U2HDH5</accession>
<comment type="caution">
    <text evidence="5">The sequence shown here is derived from an EMBL/GenBank/DDBJ whole genome shotgun (WGS) entry which is preliminary data.</text>
</comment>
<evidence type="ECO:0000256" key="1">
    <source>
        <dbReference type="ARBA" id="ARBA00022729"/>
    </source>
</evidence>
<feature type="signal peptide" evidence="3">
    <location>
        <begin position="1"/>
        <end position="27"/>
    </location>
</feature>
<evidence type="ECO:0000256" key="2">
    <source>
        <dbReference type="ARBA" id="ARBA00023180"/>
    </source>
</evidence>
<dbReference type="Pfam" id="PF02225">
    <property type="entry name" value="PA"/>
    <property type="match status" value="1"/>
</dbReference>
<dbReference type="Gene3D" id="3.50.30.30">
    <property type="match status" value="1"/>
</dbReference>